<dbReference type="EMBL" id="CP019445">
    <property type="protein sequence ID" value="APZ04727.1"/>
    <property type="molecule type" value="Genomic_DNA"/>
</dbReference>
<dbReference type="PANTHER" id="PTHR43767">
    <property type="entry name" value="LONG-CHAIN-FATTY-ACID--COA LIGASE"/>
    <property type="match status" value="1"/>
</dbReference>
<reference evidence="4 5" key="1">
    <citation type="submission" date="2017-01" db="EMBL/GenBank/DDBJ databases">
        <authorList>
            <person name="Cao J.-M."/>
        </authorList>
    </citation>
    <scope>NUCLEOTIDE SEQUENCE [LARGE SCALE GENOMIC DNA]</scope>
    <source>
        <strain evidence="4 5">888-76</strain>
    </source>
</reference>
<dbReference type="InterPro" id="IPR042099">
    <property type="entry name" value="ANL_N_sf"/>
</dbReference>
<name>A0A807LBR6_9ENTR</name>
<dbReference type="PROSITE" id="PS00455">
    <property type="entry name" value="AMP_BINDING"/>
    <property type="match status" value="1"/>
</dbReference>
<dbReference type="SUPFAM" id="SSF56801">
    <property type="entry name" value="Acetyl-CoA synthetase-like"/>
    <property type="match status" value="1"/>
</dbReference>
<dbReference type="RefSeq" id="WP_076769205.1">
    <property type="nucleotide sequence ID" value="NZ_CP019445.1"/>
</dbReference>
<dbReference type="PANTHER" id="PTHR43767:SF1">
    <property type="entry name" value="NONRIBOSOMAL PEPTIDE SYNTHASE PES1 (EUROFUNG)-RELATED"/>
    <property type="match status" value="1"/>
</dbReference>
<feature type="transmembrane region" description="Helical" evidence="2">
    <location>
        <begin position="61"/>
        <end position="78"/>
    </location>
</feature>
<keyword evidence="5" id="KW-1185">Reference proteome</keyword>
<proteinExistence type="predicted"/>
<protein>
    <recommendedName>
        <fullName evidence="3">AMP-dependent synthetase/ligase domain-containing protein</fullName>
    </recommendedName>
</protein>
<keyword evidence="2" id="KW-0472">Membrane</keyword>
<evidence type="ECO:0000313" key="4">
    <source>
        <dbReference type="EMBL" id="APZ04727.1"/>
    </source>
</evidence>
<evidence type="ECO:0000256" key="2">
    <source>
        <dbReference type="SAM" id="Phobius"/>
    </source>
</evidence>
<dbReference type="InterPro" id="IPR020845">
    <property type="entry name" value="AMP-binding_CS"/>
</dbReference>
<feature type="domain" description="AMP-dependent synthetase/ligase" evidence="3">
    <location>
        <begin position="9"/>
        <end position="364"/>
    </location>
</feature>
<gene>
    <name evidence="4" type="ORF">BWI95_06495</name>
</gene>
<keyword evidence="1" id="KW-0436">Ligase</keyword>
<keyword evidence="2" id="KW-1133">Transmembrane helix</keyword>
<evidence type="ECO:0000259" key="3">
    <source>
        <dbReference type="Pfam" id="PF00501"/>
    </source>
</evidence>
<dbReference type="GO" id="GO:0016877">
    <property type="term" value="F:ligase activity, forming carbon-sulfur bonds"/>
    <property type="evidence" value="ECO:0007669"/>
    <property type="project" value="UniProtKB-ARBA"/>
</dbReference>
<organism evidence="4 5">
    <name type="scientific">Kosakonia cowanii JCM 10956 = DSM 18146</name>
    <dbReference type="NCBI Taxonomy" id="1300165"/>
    <lineage>
        <taxon>Bacteria</taxon>
        <taxon>Pseudomonadati</taxon>
        <taxon>Pseudomonadota</taxon>
        <taxon>Gammaproteobacteria</taxon>
        <taxon>Enterobacterales</taxon>
        <taxon>Enterobacteriaceae</taxon>
        <taxon>Kosakonia</taxon>
    </lineage>
</organism>
<dbReference type="AlphaFoldDB" id="A0A807LBR6"/>
<keyword evidence="2" id="KW-0812">Transmembrane</keyword>
<evidence type="ECO:0000313" key="5">
    <source>
        <dbReference type="Proteomes" id="UP000187148"/>
    </source>
</evidence>
<dbReference type="Proteomes" id="UP000187148">
    <property type="component" value="Chromosome"/>
</dbReference>
<dbReference type="KEGG" id="kco:BWI95_06495"/>
<accession>A0A807LBR6</accession>
<sequence length="511" mass="56487">MNFCDFLLQQPPSLPALCAGPETVTYAELLSRAAVYQRRLERSGLHTGQRVLLLMRPGIEFYLLLYAMLGAGLIPVLVQKEMARQQLRSCLKQARLSAMIVAQSAGKGWCLLPELWMIRRFTIDTPRIFTAPLVQVEPEGVNTAFRVEALDDEATALLTFTSGSTGTPKGVVRSHHSLRAQCQAMSHFFPHRQQRDVTSFPILTLFSHFHAGCCSLLPGFDEQGRLPVQMIADAINAQQITRLSVSPAWLRELVAYAEVQPCTFASVREVIIGGAPVTRALLLAARSYFPKAACAVNYGASEADPISNVSVDELLDAWDRQPGYLVGRPGPQTAILIARERVPQPVGEEGEILVCGPQVLIRYLDNPQAEQRTKIRDPEGRVWHRTGDSGFLDAQQRLWLTGRIADQLRTPSGLTLSPYPVEKQLNGLPGIADSAVVQGPQGEICVVLQQAAQCRTAAPLLATLFPDETVRFWLCAKLPVDARHHSRIDRARLRCLIARRKLKAFLPEVQG</sequence>
<dbReference type="InterPro" id="IPR050237">
    <property type="entry name" value="ATP-dep_AMP-bd_enzyme"/>
</dbReference>
<dbReference type="InterPro" id="IPR000873">
    <property type="entry name" value="AMP-dep_synth/lig_dom"/>
</dbReference>
<dbReference type="Gene3D" id="3.40.50.12780">
    <property type="entry name" value="N-terminal domain of ligase-like"/>
    <property type="match status" value="1"/>
</dbReference>
<evidence type="ECO:0000256" key="1">
    <source>
        <dbReference type="ARBA" id="ARBA00022598"/>
    </source>
</evidence>
<dbReference type="Pfam" id="PF00501">
    <property type="entry name" value="AMP-binding"/>
    <property type="match status" value="1"/>
</dbReference>